<dbReference type="GO" id="GO:0051603">
    <property type="term" value="P:proteolysis involved in protein catabolic process"/>
    <property type="evidence" value="ECO:0007669"/>
    <property type="project" value="InterPro"/>
</dbReference>
<dbReference type="InterPro" id="IPR029055">
    <property type="entry name" value="Ntn_hydrolases_N"/>
</dbReference>
<dbReference type="GO" id="GO:0005737">
    <property type="term" value="C:cytoplasm"/>
    <property type="evidence" value="ECO:0007669"/>
    <property type="project" value="TreeGrafter"/>
</dbReference>
<keyword evidence="3" id="KW-0647">Proteasome</keyword>
<evidence type="ECO:0000313" key="6">
    <source>
        <dbReference type="EMBL" id="CAF4053722.1"/>
    </source>
</evidence>
<dbReference type="EMBL" id="CAJOBH010006357">
    <property type="protein sequence ID" value="CAF4053722.1"/>
    <property type="molecule type" value="Genomic_DNA"/>
</dbReference>
<dbReference type="PROSITE" id="PS51476">
    <property type="entry name" value="PROTEASOME_BETA_2"/>
    <property type="match status" value="1"/>
</dbReference>
<dbReference type="GO" id="GO:0005839">
    <property type="term" value="C:proteasome core complex"/>
    <property type="evidence" value="ECO:0007669"/>
    <property type="project" value="InterPro"/>
</dbReference>
<dbReference type="FunFam" id="3.60.20.10:FF:000027">
    <property type="entry name" value="Proteasome subunit beta type-6"/>
    <property type="match status" value="1"/>
</dbReference>
<evidence type="ECO:0000256" key="4">
    <source>
        <dbReference type="ARBA" id="ARBA00023242"/>
    </source>
</evidence>
<name>A0A8S2REH2_9BILA</name>
<comment type="caution">
    <text evidence="7">The sequence shown here is derived from an EMBL/GenBank/DDBJ whole genome shotgun (WGS) entry which is preliminary data.</text>
</comment>
<dbReference type="EMBL" id="CAJOBI010002597">
    <property type="protein sequence ID" value="CAF3935807.1"/>
    <property type="molecule type" value="Genomic_DNA"/>
</dbReference>
<protein>
    <recommendedName>
        <fullName evidence="9">Proteasome subunit beta</fullName>
    </recommendedName>
</protein>
<evidence type="ECO:0000256" key="3">
    <source>
        <dbReference type="ARBA" id="ARBA00022942"/>
    </source>
</evidence>
<reference evidence="7" key="1">
    <citation type="submission" date="2021-02" db="EMBL/GenBank/DDBJ databases">
        <authorList>
            <person name="Nowell W R."/>
        </authorList>
    </citation>
    <scope>NUCLEOTIDE SEQUENCE</scope>
</reference>
<dbReference type="PANTHER" id="PTHR32194">
    <property type="entry name" value="METALLOPROTEASE TLDD"/>
    <property type="match status" value="1"/>
</dbReference>
<evidence type="ECO:0000313" key="7">
    <source>
        <dbReference type="EMBL" id="CAF4155429.1"/>
    </source>
</evidence>
<evidence type="ECO:0000313" key="8">
    <source>
        <dbReference type="Proteomes" id="UP000681720"/>
    </source>
</evidence>
<dbReference type="Pfam" id="PF00227">
    <property type="entry name" value="Proteasome"/>
    <property type="match status" value="1"/>
</dbReference>
<keyword evidence="4" id="KW-0539">Nucleus</keyword>
<dbReference type="Proteomes" id="UP000681720">
    <property type="component" value="Unassembled WGS sequence"/>
</dbReference>
<organism evidence="7 8">
    <name type="scientific">Rotaria magnacalcarata</name>
    <dbReference type="NCBI Taxonomy" id="392030"/>
    <lineage>
        <taxon>Eukaryota</taxon>
        <taxon>Metazoa</taxon>
        <taxon>Spiralia</taxon>
        <taxon>Gnathifera</taxon>
        <taxon>Rotifera</taxon>
        <taxon>Eurotatoria</taxon>
        <taxon>Bdelloidea</taxon>
        <taxon>Philodinida</taxon>
        <taxon>Philodinidae</taxon>
        <taxon>Rotaria</taxon>
    </lineage>
</organism>
<dbReference type="EMBL" id="CAJOBJ010010682">
    <property type="protein sequence ID" value="CAF4155429.1"/>
    <property type="molecule type" value="Genomic_DNA"/>
</dbReference>
<dbReference type="GO" id="GO:0005634">
    <property type="term" value="C:nucleus"/>
    <property type="evidence" value="ECO:0007669"/>
    <property type="project" value="UniProtKB-SubCell"/>
</dbReference>
<evidence type="ECO:0000256" key="1">
    <source>
        <dbReference type="ARBA" id="ARBA00004123"/>
    </source>
</evidence>
<dbReference type="InterPro" id="IPR001353">
    <property type="entry name" value="Proteasome_sua/b"/>
</dbReference>
<dbReference type="Proteomes" id="UP000676336">
    <property type="component" value="Unassembled WGS sequence"/>
</dbReference>
<accession>A0A8S2REH2</accession>
<evidence type="ECO:0008006" key="9">
    <source>
        <dbReference type="Google" id="ProtNLM"/>
    </source>
</evidence>
<dbReference type="Gene3D" id="3.60.20.10">
    <property type="entry name" value="Glutamine Phosphoribosylpyrophosphate, subunit 1, domain 1"/>
    <property type="match status" value="1"/>
</dbReference>
<dbReference type="AlphaFoldDB" id="A0A8S2REH2"/>
<dbReference type="PANTHER" id="PTHR32194:SF2">
    <property type="entry name" value="PROTEASOME SUBUNIT BETA TYPE-1"/>
    <property type="match status" value="1"/>
</dbReference>
<dbReference type="Proteomes" id="UP000681967">
    <property type="component" value="Unassembled WGS sequence"/>
</dbReference>
<keyword evidence="2" id="KW-0963">Cytoplasm</keyword>
<dbReference type="InterPro" id="IPR023333">
    <property type="entry name" value="Proteasome_suB-type"/>
</dbReference>
<sequence length="229" mass="25408">MEVVFRSKVQPDFSGEFLPSSGAFRTTVAVAGDDYVVVASDTRLTENYSIQSRTHSNVYKMHNNSLLLSTGFLGDVLTLKKTLDGRIKTYEYTHNKPISTPALAQMISIMMYGRRFFPYYTNTIITGLDTDGKGCVYGFDPVGSMTQQLYACEGSAMPLILPILDANILGKNTSKPGQVKRTKEETVKMIKDIYMAACERSVELGDAVVVHTLTKEKGIETDVHPLRKD</sequence>
<proteinExistence type="predicted"/>
<comment type="subcellular location">
    <subcellularLocation>
        <location evidence="1">Nucleus</location>
    </subcellularLocation>
</comment>
<evidence type="ECO:0000256" key="2">
    <source>
        <dbReference type="ARBA" id="ARBA00022490"/>
    </source>
</evidence>
<dbReference type="SUPFAM" id="SSF56235">
    <property type="entry name" value="N-terminal nucleophile aminohydrolases (Ntn hydrolases)"/>
    <property type="match status" value="1"/>
</dbReference>
<evidence type="ECO:0000313" key="5">
    <source>
        <dbReference type="EMBL" id="CAF3935807.1"/>
    </source>
</evidence>
<gene>
    <name evidence="6" type="ORF">BYL167_LOCUS16566</name>
    <name evidence="7" type="ORF">GIL414_LOCUS19712</name>
    <name evidence="5" type="ORF">SMN809_LOCUS8446</name>
</gene>